<accession>A0ABN9CF77</accession>
<organism evidence="2 3">
    <name type="scientific">Staurois parvus</name>
    <dbReference type="NCBI Taxonomy" id="386267"/>
    <lineage>
        <taxon>Eukaryota</taxon>
        <taxon>Metazoa</taxon>
        <taxon>Chordata</taxon>
        <taxon>Craniata</taxon>
        <taxon>Vertebrata</taxon>
        <taxon>Euteleostomi</taxon>
        <taxon>Amphibia</taxon>
        <taxon>Batrachia</taxon>
        <taxon>Anura</taxon>
        <taxon>Neobatrachia</taxon>
        <taxon>Ranoidea</taxon>
        <taxon>Ranidae</taxon>
        <taxon>Staurois</taxon>
    </lineage>
</organism>
<feature type="transmembrane region" description="Helical" evidence="1">
    <location>
        <begin position="6"/>
        <end position="29"/>
    </location>
</feature>
<reference evidence="2" key="1">
    <citation type="submission" date="2023-05" db="EMBL/GenBank/DDBJ databases">
        <authorList>
            <person name="Stuckert A."/>
        </authorList>
    </citation>
    <scope>NUCLEOTIDE SEQUENCE</scope>
</reference>
<keyword evidence="1" id="KW-1133">Transmembrane helix</keyword>
<dbReference type="Proteomes" id="UP001162483">
    <property type="component" value="Unassembled WGS sequence"/>
</dbReference>
<comment type="caution">
    <text evidence="2">The sequence shown here is derived from an EMBL/GenBank/DDBJ whole genome shotgun (WGS) entry which is preliminary data.</text>
</comment>
<keyword evidence="1" id="KW-0472">Membrane</keyword>
<keyword evidence="3" id="KW-1185">Reference proteome</keyword>
<gene>
    <name evidence="2" type="ORF">SPARVUS_LOCUS4945031</name>
</gene>
<sequence>MNHIYLHPMIFSFAYLILLRDLLMFLYGVPGIQRTGISLWWVPITGSTCRKHTH</sequence>
<evidence type="ECO:0000313" key="2">
    <source>
        <dbReference type="EMBL" id="CAI9558759.1"/>
    </source>
</evidence>
<evidence type="ECO:0000256" key="1">
    <source>
        <dbReference type="SAM" id="Phobius"/>
    </source>
</evidence>
<protein>
    <submittedName>
        <fullName evidence="2">Uncharacterized protein</fullName>
    </submittedName>
</protein>
<proteinExistence type="predicted"/>
<name>A0ABN9CF77_9NEOB</name>
<dbReference type="EMBL" id="CATNWA010009821">
    <property type="protein sequence ID" value="CAI9558759.1"/>
    <property type="molecule type" value="Genomic_DNA"/>
</dbReference>
<keyword evidence="1" id="KW-0812">Transmembrane</keyword>
<evidence type="ECO:0000313" key="3">
    <source>
        <dbReference type="Proteomes" id="UP001162483"/>
    </source>
</evidence>